<dbReference type="GO" id="GO:0016791">
    <property type="term" value="F:phosphatase activity"/>
    <property type="evidence" value="ECO:0007669"/>
    <property type="project" value="TreeGrafter"/>
</dbReference>
<dbReference type="EMBL" id="WIXP02000016">
    <property type="protein sequence ID" value="KAF6198684.1"/>
    <property type="molecule type" value="Genomic_DNA"/>
</dbReference>
<feature type="non-terminal residue" evidence="2">
    <location>
        <position position="359"/>
    </location>
</feature>
<evidence type="ECO:0008006" key="4">
    <source>
        <dbReference type="Google" id="ProtNLM"/>
    </source>
</evidence>
<organism evidence="2 3">
    <name type="scientific">Apolygus lucorum</name>
    <name type="common">Small green plant bug</name>
    <name type="synonym">Lygocoris lucorum</name>
    <dbReference type="NCBI Taxonomy" id="248454"/>
    <lineage>
        <taxon>Eukaryota</taxon>
        <taxon>Metazoa</taxon>
        <taxon>Ecdysozoa</taxon>
        <taxon>Arthropoda</taxon>
        <taxon>Hexapoda</taxon>
        <taxon>Insecta</taxon>
        <taxon>Pterygota</taxon>
        <taxon>Neoptera</taxon>
        <taxon>Paraneoptera</taxon>
        <taxon>Hemiptera</taxon>
        <taxon>Heteroptera</taxon>
        <taxon>Panheteroptera</taxon>
        <taxon>Cimicomorpha</taxon>
        <taxon>Miridae</taxon>
        <taxon>Mirini</taxon>
        <taxon>Apolygus</taxon>
    </lineage>
</organism>
<comment type="caution">
    <text evidence="2">The sequence shown here is derived from an EMBL/GenBank/DDBJ whole genome shotgun (WGS) entry which is preliminary data.</text>
</comment>
<name>A0A8S9WR32_APOLU</name>
<comment type="similarity">
    <text evidence="1">Belongs to the histidine acid phosphatase family.</text>
</comment>
<dbReference type="PANTHER" id="PTHR11567">
    <property type="entry name" value="ACID PHOSPHATASE-RELATED"/>
    <property type="match status" value="1"/>
</dbReference>
<dbReference type="InterPro" id="IPR050645">
    <property type="entry name" value="Histidine_acid_phosphatase"/>
</dbReference>
<evidence type="ECO:0000313" key="2">
    <source>
        <dbReference type="EMBL" id="KAF6198684.1"/>
    </source>
</evidence>
<gene>
    <name evidence="2" type="ORF">GE061_008436</name>
</gene>
<dbReference type="Proteomes" id="UP000466442">
    <property type="component" value="Linkage Group LG16"/>
</dbReference>
<dbReference type="OrthoDB" id="6607316at2759"/>
<dbReference type="PANTHER" id="PTHR11567:SF171">
    <property type="entry name" value="ACID PHOSPHATASE FAMILY"/>
    <property type="match status" value="1"/>
</dbReference>
<dbReference type="InterPro" id="IPR029033">
    <property type="entry name" value="His_PPase_superfam"/>
</dbReference>
<dbReference type="AlphaFoldDB" id="A0A8S9WR32"/>
<accession>A0A8S9WR32</accession>
<keyword evidence="3" id="KW-1185">Reference proteome</keyword>
<sequence>LSTEGPLSIDTQLFRHGERSPLNSRYNDPYPLEDSKFWPDGKGALTKVGKKNAFLLGKRLRKRYDAILTPHYTKEDFTALSTKVDRTMMSAYLVLAGLYPPVDHQKWSDEINWMPIPVYHNTVFKKDNCYACPRFKYEVIKLSRSYNADYFAPLVKFLNEKSDFKLKSPQRPMRELFSLSDSLILQKRQGYKMEEWADEYLELSRGIMHEMFTNITAKTEAQQQLSSSLLADYLLEFIEDTPRISMFSAHDLTLYMLAAALGYDLQQTPFPTACIVVEFHRVNGEELVKAFYIKEAAGEMVPIEMSCGTTCSLAGFKEMLARTKPVDYNALCQDLPEDAGSYVDPVLDKIISGFAGMGA</sequence>
<dbReference type="Pfam" id="PF00328">
    <property type="entry name" value="His_Phos_2"/>
    <property type="match status" value="1"/>
</dbReference>
<dbReference type="SUPFAM" id="SSF53254">
    <property type="entry name" value="Phosphoglycerate mutase-like"/>
    <property type="match status" value="1"/>
</dbReference>
<protein>
    <recommendedName>
        <fullName evidence="4">Acid phosphatase</fullName>
    </recommendedName>
</protein>
<dbReference type="Gene3D" id="3.40.50.1240">
    <property type="entry name" value="Phosphoglycerate mutase-like"/>
    <property type="match status" value="1"/>
</dbReference>
<dbReference type="CDD" id="cd07061">
    <property type="entry name" value="HP_HAP_like"/>
    <property type="match status" value="1"/>
</dbReference>
<dbReference type="InterPro" id="IPR000560">
    <property type="entry name" value="His_Pase_clade-2"/>
</dbReference>
<evidence type="ECO:0000313" key="3">
    <source>
        <dbReference type="Proteomes" id="UP000466442"/>
    </source>
</evidence>
<reference evidence="2" key="1">
    <citation type="journal article" date="2021" name="Mol. Ecol. Resour.">
        <title>Apolygus lucorum genome provides insights into omnivorousness and mesophyll feeding.</title>
        <authorList>
            <person name="Liu Y."/>
            <person name="Liu H."/>
            <person name="Wang H."/>
            <person name="Huang T."/>
            <person name="Liu B."/>
            <person name="Yang B."/>
            <person name="Yin L."/>
            <person name="Li B."/>
            <person name="Zhang Y."/>
            <person name="Zhang S."/>
            <person name="Jiang F."/>
            <person name="Zhang X."/>
            <person name="Ren Y."/>
            <person name="Wang B."/>
            <person name="Wang S."/>
            <person name="Lu Y."/>
            <person name="Wu K."/>
            <person name="Fan W."/>
            <person name="Wang G."/>
        </authorList>
    </citation>
    <scope>NUCLEOTIDE SEQUENCE</scope>
    <source>
        <strain evidence="2">12Hb</strain>
    </source>
</reference>
<proteinExistence type="inferred from homology"/>
<evidence type="ECO:0000256" key="1">
    <source>
        <dbReference type="ARBA" id="ARBA00005375"/>
    </source>
</evidence>